<feature type="domain" description="Luciferase-like" evidence="2">
    <location>
        <begin position="136"/>
        <end position="499"/>
    </location>
</feature>
<dbReference type="InterPro" id="IPR011251">
    <property type="entry name" value="Luciferase-like_dom"/>
</dbReference>
<dbReference type="SUPFAM" id="SSF51679">
    <property type="entry name" value="Bacterial luciferase-like"/>
    <property type="match status" value="1"/>
</dbReference>
<dbReference type="Gene3D" id="3.20.20.30">
    <property type="entry name" value="Luciferase-like domain"/>
    <property type="match status" value="1"/>
</dbReference>
<comment type="caution">
    <text evidence="3">The sequence shown here is derived from an EMBL/GenBank/DDBJ whole genome shotgun (WGS) entry which is preliminary data.</text>
</comment>
<dbReference type="PANTHER" id="PTHR30011:SF41">
    <property type="entry name" value="XENOBIOTIC COMPOUND MONOOXYGENASE, DSZA FAMILY (AFU_ORTHOLOGUE AFUA_3G15040)"/>
    <property type="match status" value="1"/>
</dbReference>
<sequence>MLLERAGEVQPSCDPNEVVGFDEEDVKLGTDHAFTHPHLFAPPHLDTQRPANSRGTPVRQHYASRATSRILPNIGINNVSTSPSDLTGCPTSRLVPYHSPIMPVTGANGTSDKRPWIFNAFAMAAPGHLNPGLWKHPDQEPQTLEHWVELAKKLDDAKFHGIFFADVLGIYDIYNKDDHDGLGPALRSGAQVPHLDVAFLVSAMAYATKGLSFGLTASTSYEHPYQLARKYSTLDHATGGRVGWNIVTSYLESAAKSYGLEQTVEHDERYKIADEFLSVFYKLLEGSWEDDAVEVNKKTGVYTNPDKVHHINHVGKYFRCKGPNLVGPSKQRTPFLLQAGASKAGKDFAAEHSEAMFLPGMVPEKTREIVDSTKELLVSKGRSPDSVKFIAGIFIVVDESDEKAQAKFQELLQYADLEGTASLFGGWSGTDLSKFSDDEDFKFNGPPAIQSMINSWTATVPGLKDQKWTKKHVLQQLAISGAHGRAIGGPKTVADILESWVREAHVDGFNVSYATTPHTFEDLIKYLWPELRARGVLQEEYAGCSMRENFVQDGKGPRVREGHPALKYRHVTA</sequence>
<name>A0A139I5Q5_9PEZI</name>
<accession>A0A139I5Q5</accession>
<dbReference type="Proteomes" id="UP000073492">
    <property type="component" value="Unassembled WGS sequence"/>
</dbReference>
<keyword evidence="4" id="KW-1185">Reference proteome</keyword>
<proteinExistence type="inferred from homology"/>
<comment type="similarity">
    <text evidence="1">Belongs to the NtaA/SnaA/DszA monooxygenase family.</text>
</comment>
<dbReference type="STRING" id="113226.A0A139I5Q5"/>
<evidence type="ECO:0000313" key="4">
    <source>
        <dbReference type="Proteomes" id="UP000073492"/>
    </source>
</evidence>
<evidence type="ECO:0000259" key="2">
    <source>
        <dbReference type="Pfam" id="PF00296"/>
    </source>
</evidence>
<dbReference type="OrthoDB" id="5561043at2759"/>
<evidence type="ECO:0000313" key="3">
    <source>
        <dbReference type="EMBL" id="KXT10067.1"/>
    </source>
</evidence>
<dbReference type="GO" id="GO:0004497">
    <property type="term" value="F:monooxygenase activity"/>
    <property type="evidence" value="ECO:0007669"/>
    <property type="project" value="InterPro"/>
</dbReference>
<dbReference type="InterPro" id="IPR016215">
    <property type="entry name" value="NTA_MOA"/>
</dbReference>
<reference evidence="3 4" key="1">
    <citation type="submission" date="2015-07" db="EMBL/GenBank/DDBJ databases">
        <title>Comparative genomics of the Sigatoka disease complex on banana suggests a link between parallel evolutionary changes in Pseudocercospora fijiensis and Pseudocercospora eumusae and increased virulence on the banana host.</title>
        <authorList>
            <person name="Chang T.-C."/>
            <person name="Salvucci A."/>
            <person name="Crous P.W."/>
            <person name="Stergiopoulos I."/>
        </authorList>
    </citation>
    <scope>NUCLEOTIDE SEQUENCE [LARGE SCALE GENOMIC DNA]</scope>
    <source>
        <strain evidence="3 4">CBS 116634</strain>
    </source>
</reference>
<dbReference type="AlphaFoldDB" id="A0A139I5Q5"/>
<gene>
    <name evidence="3" type="ORF">AC579_2471</name>
</gene>
<dbReference type="NCBIfam" id="TIGR03860">
    <property type="entry name" value="FMN_nitrolo"/>
    <property type="match status" value="1"/>
</dbReference>
<dbReference type="InterPro" id="IPR036661">
    <property type="entry name" value="Luciferase-like_sf"/>
</dbReference>
<dbReference type="PANTHER" id="PTHR30011">
    <property type="entry name" value="ALKANESULFONATE MONOOXYGENASE-RELATED"/>
    <property type="match status" value="1"/>
</dbReference>
<dbReference type="InterPro" id="IPR051260">
    <property type="entry name" value="Diverse_substr_monoxygenases"/>
</dbReference>
<evidence type="ECO:0000256" key="1">
    <source>
        <dbReference type="ARBA" id="ARBA00033748"/>
    </source>
</evidence>
<organism evidence="3 4">
    <name type="scientific">Pseudocercospora musae</name>
    <dbReference type="NCBI Taxonomy" id="113226"/>
    <lineage>
        <taxon>Eukaryota</taxon>
        <taxon>Fungi</taxon>
        <taxon>Dikarya</taxon>
        <taxon>Ascomycota</taxon>
        <taxon>Pezizomycotina</taxon>
        <taxon>Dothideomycetes</taxon>
        <taxon>Dothideomycetidae</taxon>
        <taxon>Mycosphaerellales</taxon>
        <taxon>Mycosphaerellaceae</taxon>
        <taxon>Pseudocercospora</taxon>
    </lineage>
</organism>
<dbReference type="GO" id="GO:0016705">
    <property type="term" value="F:oxidoreductase activity, acting on paired donors, with incorporation or reduction of molecular oxygen"/>
    <property type="evidence" value="ECO:0007669"/>
    <property type="project" value="InterPro"/>
</dbReference>
<dbReference type="Pfam" id="PF00296">
    <property type="entry name" value="Bac_luciferase"/>
    <property type="match status" value="1"/>
</dbReference>
<protein>
    <recommendedName>
        <fullName evidence="2">Luciferase-like domain-containing protein</fullName>
    </recommendedName>
</protein>
<dbReference type="EMBL" id="LFZO01000288">
    <property type="protein sequence ID" value="KXT10068.1"/>
    <property type="molecule type" value="Genomic_DNA"/>
</dbReference>
<dbReference type="EMBL" id="LFZO01000288">
    <property type="protein sequence ID" value="KXT10067.1"/>
    <property type="molecule type" value="Genomic_DNA"/>
</dbReference>